<organism evidence="1">
    <name type="scientific">marine metagenome</name>
    <dbReference type="NCBI Taxonomy" id="408172"/>
    <lineage>
        <taxon>unclassified sequences</taxon>
        <taxon>metagenomes</taxon>
        <taxon>ecological metagenomes</taxon>
    </lineage>
</organism>
<reference evidence="1" key="1">
    <citation type="submission" date="2018-05" db="EMBL/GenBank/DDBJ databases">
        <authorList>
            <person name="Lanie J.A."/>
            <person name="Ng W.-L."/>
            <person name="Kazmierczak K.M."/>
            <person name="Andrzejewski T.M."/>
            <person name="Davidsen T.M."/>
            <person name="Wayne K.J."/>
            <person name="Tettelin H."/>
            <person name="Glass J.I."/>
            <person name="Rusch D."/>
            <person name="Podicherti R."/>
            <person name="Tsui H.-C.T."/>
            <person name="Winkler M.E."/>
        </authorList>
    </citation>
    <scope>NUCLEOTIDE SEQUENCE</scope>
</reference>
<protein>
    <submittedName>
        <fullName evidence="1">Uncharacterized protein</fullName>
    </submittedName>
</protein>
<proteinExistence type="predicted"/>
<dbReference type="AlphaFoldDB" id="A0A381TVK2"/>
<evidence type="ECO:0000313" key="1">
    <source>
        <dbReference type="EMBL" id="SVA18123.1"/>
    </source>
</evidence>
<name>A0A381TVK2_9ZZZZ</name>
<sequence>MIHQIGLEMMLFGRDNLLNRDSRAIPWMRSGC</sequence>
<accession>A0A381TVK2</accession>
<feature type="non-terminal residue" evidence="1">
    <location>
        <position position="32"/>
    </location>
</feature>
<gene>
    <name evidence="1" type="ORF">METZ01_LOCUS70977</name>
</gene>
<dbReference type="EMBL" id="UINC01004965">
    <property type="protein sequence ID" value="SVA18123.1"/>
    <property type="molecule type" value="Genomic_DNA"/>
</dbReference>